<feature type="transmembrane region" description="Helical" evidence="2">
    <location>
        <begin position="12"/>
        <end position="34"/>
    </location>
</feature>
<sequence length="66" mass="7289">MDQDDEPNVWLTVLKLVVGAVVIIGGLGLVLWWAGEHQMKNAPDPNTNSSKDAWGIVHDSPVNRKR</sequence>
<dbReference type="RefSeq" id="WP_142808278.1">
    <property type="nucleotide sequence ID" value="NZ_CP036282.1"/>
</dbReference>
<gene>
    <name evidence="3" type="ORF">EXZ61_00780</name>
</gene>
<organism evidence="3 4">
    <name type="scientific">Rhodoferax aquaticus</name>
    <dbReference type="NCBI Taxonomy" id="2527691"/>
    <lineage>
        <taxon>Bacteria</taxon>
        <taxon>Pseudomonadati</taxon>
        <taxon>Pseudomonadota</taxon>
        <taxon>Betaproteobacteria</taxon>
        <taxon>Burkholderiales</taxon>
        <taxon>Comamonadaceae</taxon>
        <taxon>Rhodoferax</taxon>
    </lineage>
</organism>
<evidence type="ECO:0000256" key="2">
    <source>
        <dbReference type="SAM" id="Phobius"/>
    </source>
</evidence>
<keyword evidence="2" id="KW-1133">Transmembrane helix</keyword>
<evidence type="ECO:0000313" key="4">
    <source>
        <dbReference type="Proteomes" id="UP000317365"/>
    </source>
</evidence>
<name>A0A515EJI1_9BURK</name>
<reference evidence="4" key="2">
    <citation type="journal article" date="2020" name="Int. J. Syst. Evol. Microbiol.">
        <title>Genomic insights into a novel species Rhodoferax aquaticus sp. nov., isolated from freshwater.</title>
        <authorList>
            <person name="Li T."/>
            <person name="Zhuo Y."/>
            <person name="Jin C.Z."/>
            <person name="Wu X."/>
            <person name="Ko S.R."/>
            <person name="Jin F.J."/>
            <person name="Ahn C.Y."/>
            <person name="Oh H.M."/>
            <person name="Lee H.G."/>
            <person name="Jin L."/>
        </authorList>
    </citation>
    <scope>NUCLEOTIDE SEQUENCE [LARGE SCALE GENOMIC DNA]</scope>
    <source>
        <strain evidence="4">Gr-4</strain>
    </source>
</reference>
<dbReference type="Proteomes" id="UP000317365">
    <property type="component" value="Chromosome"/>
</dbReference>
<dbReference type="EMBL" id="CP036282">
    <property type="protein sequence ID" value="QDL52826.1"/>
    <property type="molecule type" value="Genomic_DNA"/>
</dbReference>
<keyword evidence="4" id="KW-1185">Reference proteome</keyword>
<dbReference type="KEGG" id="rhg:EXZ61_00780"/>
<proteinExistence type="predicted"/>
<protein>
    <submittedName>
        <fullName evidence="3">Uncharacterized protein</fullName>
    </submittedName>
</protein>
<accession>A0A515EJI1</accession>
<dbReference type="AlphaFoldDB" id="A0A515EJI1"/>
<feature type="region of interest" description="Disordered" evidence="1">
    <location>
        <begin position="40"/>
        <end position="66"/>
    </location>
</feature>
<keyword evidence="2" id="KW-0472">Membrane</keyword>
<reference evidence="4" key="1">
    <citation type="submission" date="2019-02" db="EMBL/GenBank/DDBJ databases">
        <title>Complete genome sequence of Rhodoferax sp. Gr-4.</title>
        <authorList>
            <person name="Jin L."/>
        </authorList>
    </citation>
    <scope>NUCLEOTIDE SEQUENCE [LARGE SCALE GENOMIC DNA]</scope>
    <source>
        <strain evidence="4">Gr-4</strain>
    </source>
</reference>
<evidence type="ECO:0000313" key="3">
    <source>
        <dbReference type="EMBL" id="QDL52826.1"/>
    </source>
</evidence>
<evidence type="ECO:0000256" key="1">
    <source>
        <dbReference type="SAM" id="MobiDB-lite"/>
    </source>
</evidence>
<keyword evidence="2" id="KW-0812">Transmembrane</keyword>